<dbReference type="GO" id="GO:0005975">
    <property type="term" value="P:carbohydrate metabolic process"/>
    <property type="evidence" value="ECO:0007669"/>
    <property type="project" value="InterPro"/>
</dbReference>
<dbReference type="EMBL" id="NBSH01000016">
    <property type="protein sequence ID" value="ORX34049.1"/>
    <property type="molecule type" value="Genomic_DNA"/>
</dbReference>
<evidence type="ECO:0000256" key="2">
    <source>
        <dbReference type="ARBA" id="ARBA00022729"/>
    </source>
</evidence>
<evidence type="ECO:0000256" key="4">
    <source>
        <dbReference type="ARBA" id="ARBA00023295"/>
    </source>
</evidence>
<evidence type="ECO:0000256" key="5">
    <source>
        <dbReference type="SAM" id="SignalP"/>
    </source>
</evidence>
<dbReference type="OrthoDB" id="272289at2759"/>
<name>A0A1Y1U7N8_9TREE</name>
<gene>
    <name evidence="6" type="ORF">BD324DRAFT_194139</name>
</gene>
<dbReference type="Proteomes" id="UP000193218">
    <property type="component" value="Unassembled WGS sequence"/>
</dbReference>
<evidence type="ECO:0000313" key="6">
    <source>
        <dbReference type="EMBL" id="ORX34049.1"/>
    </source>
</evidence>
<dbReference type="PANTHER" id="PTHR43817:SF1">
    <property type="entry name" value="HYDROLASE, FAMILY 43, PUTATIVE (AFU_ORTHOLOGUE AFUA_3G01660)-RELATED"/>
    <property type="match status" value="1"/>
</dbReference>
<dbReference type="GO" id="GO:0004553">
    <property type="term" value="F:hydrolase activity, hydrolyzing O-glycosyl compounds"/>
    <property type="evidence" value="ECO:0007669"/>
    <property type="project" value="InterPro"/>
</dbReference>
<keyword evidence="2 5" id="KW-0732">Signal</keyword>
<protein>
    <recommendedName>
        <fullName evidence="8">Glycosyl hydrolase</fullName>
    </recommendedName>
</protein>
<keyword evidence="7" id="KW-1185">Reference proteome</keyword>
<organism evidence="6 7">
    <name type="scientific">Kockovaella imperatae</name>
    <dbReference type="NCBI Taxonomy" id="4999"/>
    <lineage>
        <taxon>Eukaryota</taxon>
        <taxon>Fungi</taxon>
        <taxon>Dikarya</taxon>
        <taxon>Basidiomycota</taxon>
        <taxon>Agaricomycotina</taxon>
        <taxon>Tremellomycetes</taxon>
        <taxon>Tremellales</taxon>
        <taxon>Cuniculitremaceae</taxon>
        <taxon>Kockovaella</taxon>
    </lineage>
</organism>
<comment type="caution">
    <text evidence="6">The sequence shown here is derived from an EMBL/GenBank/DDBJ whole genome shotgun (WGS) entry which is preliminary data.</text>
</comment>
<dbReference type="Pfam" id="PF04616">
    <property type="entry name" value="Glyco_hydro_43"/>
    <property type="match status" value="1"/>
</dbReference>
<sequence>MLRTVACLLWLSLGIVRAVTFTNPIRSNAPDPFIVWDGDTQRYWFTWTTGKRLRLLSASTISELKEDPTQVSTYQTPEMDQKGTMWAPELHKIGSKWYFHWSLAQIPYVMEIGSKDPEGACGSTRAAWVEKIDTSSIVPVLPPVGVLGESLEGPSGEKSVGEMVFGVERNSTCGAKRRRSMVLQG</sequence>
<reference evidence="6 7" key="1">
    <citation type="submission" date="2017-03" db="EMBL/GenBank/DDBJ databases">
        <title>Widespread Adenine N6-methylation of Active Genes in Fungi.</title>
        <authorList>
            <consortium name="DOE Joint Genome Institute"/>
            <person name="Mondo S.J."/>
            <person name="Dannebaum R.O."/>
            <person name="Kuo R.C."/>
            <person name="Louie K.B."/>
            <person name="Bewick A.J."/>
            <person name="Labutti K."/>
            <person name="Haridas S."/>
            <person name="Kuo A."/>
            <person name="Salamov A."/>
            <person name="Ahrendt S.R."/>
            <person name="Lau R."/>
            <person name="Bowen B.P."/>
            <person name="Lipzen A."/>
            <person name="Sullivan W."/>
            <person name="Andreopoulos W.B."/>
            <person name="Clum A."/>
            <person name="Lindquist E."/>
            <person name="Daum C."/>
            <person name="Northen T.R."/>
            <person name="Ramamoorthy G."/>
            <person name="Schmitz R.J."/>
            <person name="Gryganskyi A."/>
            <person name="Culley D."/>
            <person name="Magnuson J."/>
            <person name="James T.Y."/>
            <person name="O'Malley M.A."/>
            <person name="Stajich J.E."/>
            <person name="Spatafora J.W."/>
            <person name="Visel A."/>
            <person name="Grigoriev I.V."/>
        </authorList>
    </citation>
    <scope>NUCLEOTIDE SEQUENCE [LARGE SCALE GENOMIC DNA]</scope>
    <source>
        <strain evidence="6 7">NRRL Y-17943</strain>
    </source>
</reference>
<evidence type="ECO:0000256" key="3">
    <source>
        <dbReference type="ARBA" id="ARBA00022801"/>
    </source>
</evidence>
<feature type="signal peptide" evidence="5">
    <location>
        <begin position="1"/>
        <end position="18"/>
    </location>
</feature>
<dbReference type="AlphaFoldDB" id="A0A1Y1U7N8"/>
<comment type="similarity">
    <text evidence="1">Belongs to the glycosyl hydrolase 43 family.</text>
</comment>
<accession>A0A1Y1U7N8</accession>
<keyword evidence="4" id="KW-0326">Glycosidase</keyword>
<dbReference type="InterPro" id="IPR006710">
    <property type="entry name" value="Glyco_hydro_43"/>
</dbReference>
<dbReference type="GeneID" id="33553951"/>
<proteinExistence type="inferred from homology"/>
<dbReference type="RefSeq" id="XP_021868337.1">
    <property type="nucleotide sequence ID" value="XM_022012143.1"/>
</dbReference>
<evidence type="ECO:0000256" key="1">
    <source>
        <dbReference type="ARBA" id="ARBA00009865"/>
    </source>
</evidence>
<feature type="chain" id="PRO_5013050462" description="Glycosyl hydrolase" evidence="5">
    <location>
        <begin position="19"/>
        <end position="185"/>
    </location>
</feature>
<dbReference type="SUPFAM" id="SSF75005">
    <property type="entry name" value="Arabinanase/levansucrase/invertase"/>
    <property type="match status" value="1"/>
</dbReference>
<dbReference type="Gene3D" id="2.115.10.20">
    <property type="entry name" value="Glycosyl hydrolase domain, family 43"/>
    <property type="match status" value="1"/>
</dbReference>
<evidence type="ECO:0008006" key="8">
    <source>
        <dbReference type="Google" id="ProtNLM"/>
    </source>
</evidence>
<dbReference type="PANTHER" id="PTHR43817">
    <property type="entry name" value="GLYCOSYL HYDROLASE"/>
    <property type="match status" value="1"/>
</dbReference>
<evidence type="ECO:0000313" key="7">
    <source>
        <dbReference type="Proteomes" id="UP000193218"/>
    </source>
</evidence>
<dbReference type="InterPro" id="IPR023296">
    <property type="entry name" value="Glyco_hydro_beta-prop_sf"/>
</dbReference>
<keyword evidence="3" id="KW-0378">Hydrolase</keyword>
<dbReference type="InParanoid" id="A0A1Y1U7N8"/>
<dbReference type="STRING" id="4999.A0A1Y1U7N8"/>